<dbReference type="AlphaFoldDB" id="A0A2S7K534"/>
<accession>A0A2S7K534</accession>
<dbReference type="EMBL" id="PJCH01000006">
    <property type="protein sequence ID" value="PQA87627.1"/>
    <property type="molecule type" value="Genomic_DNA"/>
</dbReference>
<gene>
    <name evidence="1" type="ORF">CW354_11160</name>
</gene>
<name>A0A2S7K534_9PROT</name>
<proteinExistence type="predicted"/>
<dbReference type="RefSeq" id="WP_104830165.1">
    <property type="nucleotide sequence ID" value="NZ_PJCH01000006.1"/>
</dbReference>
<comment type="caution">
    <text evidence="1">The sequence shown here is derived from an EMBL/GenBank/DDBJ whole genome shotgun (WGS) entry which is preliminary data.</text>
</comment>
<dbReference type="Proteomes" id="UP000239504">
    <property type="component" value="Unassembled WGS sequence"/>
</dbReference>
<dbReference type="OrthoDB" id="7596817at2"/>
<evidence type="ECO:0008006" key="3">
    <source>
        <dbReference type="Google" id="ProtNLM"/>
    </source>
</evidence>
<protein>
    <recommendedName>
        <fullName evidence="3">MerR family transcriptional regulator</fullName>
    </recommendedName>
</protein>
<reference evidence="1 2" key="1">
    <citation type="submission" date="2017-12" db="EMBL/GenBank/DDBJ databases">
        <authorList>
            <person name="Hurst M.R.H."/>
        </authorList>
    </citation>
    <scope>NUCLEOTIDE SEQUENCE [LARGE SCALE GENOMIC DNA]</scope>
    <source>
        <strain evidence="1 2">SY-3-19</strain>
    </source>
</reference>
<organism evidence="1 2">
    <name type="scientific">Hyphococcus luteus</name>
    <dbReference type="NCBI Taxonomy" id="2058213"/>
    <lineage>
        <taxon>Bacteria</taxon>
        <taxon>Pseudomonadati</taxon>
        <taxon>Pseudomonadota</taxon>
        <taxon>Alphaproteobacteria</taxon>
        <taxon>Parvularculales</taxon>
        <taxon>Parvularculaceae</taxon>
        <taxon>Hyphococcus</taxon>
    </lineage>
</organism>
<evidence type="ECO:0000313" key="2">
    <source>
        <dbReference type="Proteomes" id="UP000239504"/>
    </source>
</evidence>
<keyword evidence="2" id="KW-1185">Reference proteome</keyword>
<evidence type="ECO:0000313" key="1">
    <source>
        <dbReference type="EMBL" id="PQA87627.1"/>
    </source>
</evidence>
<sequence length="104" mass="11808">MDLDDICDIEAVSRRTLEAMTERIRASRSEEHFIYREAELDQIWRIIGARAEEKRRDSQARRDLAALQKAVHQAHDLIGLNPQPIAAAGVLRQALASFDGEIDL</sequence>